<evidence type="ECO:0000313" key="10">
    <source>
        <dbReference type="Proteomes" id="UP000184300"/>
    </source>
</evidence>
<evidence type="ECO:0000256" key="7">
    <source>
        <dbReference type="ARBA" id="ARBA00023027"/>
    </source>
</evidence>
<dbReference type="RefSeq" id="XP_022405035.1">
    <property type="nucleotide sequence ID" value="XM_022549553.1"/>
</dbReference>
<dbReference type="Proteomes" id="UP000184300">
    <property type="component" value="Unassembled WGS sequence"/>
</dbReference>
<dbReference type="GO" id="GO:0003939">
    <property type="term" value="F:L-iditol 2-dehydrogenase (NAD+) activity"/>
    <property type="evidence" value="ECO:0007669"/>
    <property type="project" value="TreeGrafter"/>
</dbReference>
<keyword evidence="5" id="KW-0862">Zinc</keyword>
<gene>
    <name evidence="9" type="ORF">ASPGLDRAFT_71426</name>
</gene>
<sequence length="225" mass="23894">MAFAATPPYNGTLAKYYRLPEDLCYKLPDSLSLEQGALVEPLGVAVHLVRQANVSPGASVVIFGAGPVGLLCRAVSNAFGAAKVVAVDIQRNRLEFAREFTTTSNFLPLVDVSVFNNAARLGVENELGNGAYVVIDASGAEASIKTGIHVLRPGGTYVQGGMGHDEGGFRYATGDYKLAIELVASQKVNSLDLVTDIVKFEDTQRAFQQVKDGNGIKFLIAGVED</sequence>
<dbReference type="STRING" id="1160497.A0A1L9VWT2"/>
<comment type="pathway">
    <text evidence="2">Carbohydrate degradation.</text>
</comment>
<comment type="cofactor">
    <cofactor evidence="1">
        <name>Zn(2+)</name>
        <dbReference type="ChEBI" id="CHEBI:29105"/>
    </cofactor>
</comment>
<dbReference type="SUPFAM" id="SSF50129">
    <property type="entry name" value="GroES-like"/>
    <property type="match status" value="1"/>
</dbReference>
<dbReference type="SUPFAM" id="SSF51735">
    <property type="entry name" value="NAD(P)-binding Rossmann-fold domains"/>
    <property type="match status" value="1"/>
</dbReference>
<keyword evidence="6" id="KW-0560">Oxidoreductase</keyword>
<name>A0A1L9VWT2_ASPGL</name>
<evidence type="ECO:0000256" key="4">
    <source>
        <dbReference type="ARBA" id="ARBA00022723"/>
    </source>
</evidence>
<dbReference type="GO" id="GO:0006062">
    <property type="term" value="P:sorbitol catabolic process"/>
    <property type="evidence" value="ECO:0007669"/>
    <property type="project" value="TreeGrafter"/>
</dbReference>
<dbReference type="Gene3D" id="3.90.180.10">
    <property type="entry name" value="Medium-chain alcohol dehydrogenases, catalytic domain"/>
    <property type="match status" value="1"/>
</dbReference>
<keyword evidence="10" id="KW-1185">Reference proteome</keyword>
<dbReference type="PANTHER" id="PTHR43161:SF9">
    <property type="entry name" value="SORBITOL DEHYDROGENASE"/>
    <property type="match status" value="1"/>
</dbReference>
<evidence type="ECO:0000259" key="8">
    <source>
        <dbReference type="Pfam" id="PF00107"/>
    </source>
</evidence>
<evidence type="ECO:0000256" key="3">
    <source>
        <dbReference type="ARBA" id="ARBA00008072"/>
    </source>
</evidence>
<dbReference type="InterPro" id="IPR013149">
    <property type="entry name" value="ADH-like_C"/>
</dbReference>
<dbReference type="OrthoDB" id="3941538at2759"/>
<evidence type="ECO:0000256" key="2">
    <source>
        <dbReference type="ARBA" id="ARBA00004921"/>
    </source>
</evidence>
<dbReference type="InterPro" id="IPR036291">
    <property type="entry name" value="NAD(P)-bd_dom_sf"/>
</dbReference>
<evidence type="ECO:0000313" key="9">
    <source>
        <dbReference type="EMBL" id="OJJ88359.1"/>
    </source>
</evidence>
<dbReference type="VEuPathDB" id="FungiDB:ASPGLDRAFT_71426"/>
<dbReference type="PANTHER" id="PTHR43161">
    <property type="entry name" value="SORBITOL DEHYDROGENASE"/>
    <property type="match status" value="1"/>
</dbReference>
<dbReference type="AlphaFoldDB" id="A0A1L9VWT2"/>
<dbReference type="Pfam" id="PF00107">
    <property type="entry name" value="ADH_zinc_N"/>
    <property type="match status" value="1"/>
</dbReference>
<evidence type="ECO:0000256" key="5">
    <source>
        <dbReference type="ARBA" id="ARBA00022833"/>
    </source>
</evidence>
<protein>
    <recommendedName>
        <fullName evidence="8">Alcohol dehydrogenase-like C-terminal domain-containing protein</fullName>
    </recommendedName>
</protein>
<evidence type="ECO:0000256" key="6">
    <source>
        <dbReference type="ARBA" id="ARBA00023002"/>
    </source>
</evidence>
<dbReference type="GeneID" id="34465813"/>
<dbReference type="FunFam" id="3.40.50.720:FF:000068">
    <property type="entry name" value="Sorbitol dehydrogenase"/>
    <property type="match status" value="1"/>
</dbReference>
<evidence type="ECO:0000256" key="1">
    <source>
        <dbReference type="ARBA" id="ARBA00001947"/>
    </source>
</evidence>
<dbReference type="InterPro" id="IPR011032">
    <property type="entry name" value="GroES-like_sf"/>
</dbReference>
<comment type="similarity">
    <text evidence="3">Belongs to the zinc-containing alcohol dehydrogenase family.</text>
</comment>
<feature type="domain" description="Alcohol dehydrogenase-like C-terminal" evidence="8">
    <location>
        <begin position="67"/>
        <end position="166"/>
    </location>
</feature>
<keyword evidence="4" id="KW-0479">Metal-binding</keyword>
<accession>A0A1L9VWT2</accession>
<dbReference type="Gene3D" id="3.40.50.720">
    <property type="entry name" value="NAD(P)-binding Rossmann-like Domain"/>
    <property type="match status" value="1"/>
</dbReference>
<keyword evidence="7" id="KW-0520">NAD</keyword>
<dbReference type="GO" id="GO:0046872">
    <property type="term" value="F:metal ion binding"/>
    <property type="evidence" value="ECO:0007669"/>
    <property type="project" value="UniProtKB-KW"/>
</dbReference>
<dbReference type="EMBL" id="KV878889">
    <property type="protein sequence ID" value="OJJ88359.1"/>
    <property type="molecule type" value="Genomic_DNA"/>
</dbReference>
<proteinExistence type="inferred from homology"/>
<reference evidence="10" key="1">
    <citation type="journal article" date="2017" name="Genome Biol.">
        <title>Comparative genomics reveals high biological diversity and specific adaptations in the industrially and medically important fungal genus Aspergillus.</title>
        <authorList>
            <person name="de Vries R.P."/>
            <person name="Riley R."/>
            <person name="Wiebenga A."/>
            <person name="Aguilar-Osorio G."/>
            <person name="Amillis S."/>
            <person name="Uchima C.A."/>
            <person name="Anderluh G."/>
            <person name="Asadollahi M."/>
            <person name="Askin M."/>
            <person name="Barry K."/>
            <person name="Battaglia E."/>
            <person name="Bayram O."/>
            <person name="Benocci T."/>
            <person name="Braus-Stromeyer S.A."/>
            <person name="Caldana C."/>
            <person name="Canovas D."/>
            <person name="Cerqueira G.C."/>
            <person name="Chen F."/>
            <person name="Chen W."/>
            <person name="Choi C."/>
            <person name="Clum A."/>
            <person name="Dos Santos R.A."/>
            <person name="Damasio A.R."/>
            <person name="Diallinas G."/>
            <person name="Emri T."/>
            <person name="Fekete E."/>
            <person name="Flipphi M."/>
            <person name="Freyberg S."/>
            <person name="Gallo A."/>
            <person name="Gournas C."/>
            <person name="Habgood R."/>
            <person name="Hainaut M."/>
            <person name="Harispe M.L."/>
            <person name="Henrissat B."/>
            <person name="Hilden K.S."/>
            <person name="Hope R."/>
            <person name="Hossain A."/>
            <person name="Karabika E."/>
            <person name="Karaffa L."/>
            <person name="Karanyi Z."/>
            <person name="Krasevec N."/>
            <person name="Kuo A."/>
            <person name="Kusch H."/>
            <person name="LaButti K."/>
            <person name="Lagendijk E.L."/>
            <person name="Lapidus A."/>
            <person name="Levasseur A."/>
            <person name="Lindquist E."/>
            <person name="Lipzen A."/>
            <person name="Logrieco A.F."/>
            <person name="MacCabe A."/>
            <person name="Maekelae M.R."/>
            <person name="Malavazi I."/>
            <person name="Melin P."/>
            <person name="Meyer V."/>
            <person name="Mielnichuk N."/>
            <person name="Miskei M."/>
            <person name="Molnar A.P."/>
            <person name="Mule G."/>
            <person name="Ngan C.Y."/>
            <person name="Orejas M."/>
            <person name="Orosz E."/>
            <person name="Ouedraogo J.P."/>
            <person name="Overkamp K.M."/>
            <person name="Park H.-S."/>
            <person name="Perrone G."/>
            <person name="Piumi F."/>
            <person name="Punt P.J."/>
            <person name="Ram A.F."/>
            <person name="Ramon A."/>
            <person name="Rauscher S."/>
            <person name="Record E."/>
            <person name="Riano-Pachon D.M."/>
            <person name="Robert V."/>
            <person name="Roehrig J."/>
            <person name="Ruller R."/>
            <person name="Salamov A."/>
            <person name="Salih N.S."/>
            <person name="Samson R.A."/>
            <person name="Sandor E."/>
            <person name="Sanguinetti M."/>
            <person name="Schuetze T."/>
            <person name="Sepcic K."/>
            <person name="Shelest E."/>
            <person name="Sherlock G."/>
            <person name="Sophianopoulou V."/>
            <person name="Squina F.M."/>
            <person name="Sun H."/>
            <person name="Susca A."/>
            <person name="Todd R.B."/>
            <person name="Tsang A."/>
            <person name="Unkles S.E."/>
            <person name="van de Wiele N."/>
            <person name="van Rossen-Uffink D."/>
            <person name="Oliveira J.V."/>
            <person name="Vesth T.C."/>
            <person name="Visser J."/>
            <person name="Yu J.-H."/>
            <person name="Zhou M."/>
            <person name="Andersen M.R."/>
            <person name="Archer D.B."/>
            <person name="Baker S.E."/>
            <person name="Benoit I."/>
            <person name="Brakhage A.A."/>
            <person name="Braus G.H."/>
            <person name="Fischer R."/>
            <person name="Frisvad J.C."/>
            <person name="Goldman G.H."/>
            <person name="Houbraken J."/>
            <person name="Oakley B."/>
            <person name="Pocsi I."/>
            <person name="Scazzocchio C."/>
            <person name="Seiboth B."/>
            <person name="vanKuyk P.A."/>
            <person name="Wortman J."/>
            <person name="Dyer P.S."/>
            <person name="Grigoriev I.V."/>
        </authorList>
    </citation>
    <scope>NUCLEOTIDE SEQUENCE [LARGE SCALE GENOMIC DNA]</scope>
    <source>
        <strain evidence="10">CBS 516.65</strain>
    </source>
</reference>
<organism evidence="9 10">
    <name type="scientific">Aspergillus glaucus CBS 516.65</name>
    <dbReference type="NCBI Taxonomy" id="1160497"/>
    <lineage>
        <taxon>Eukaryota</taxon>
        <taxon>Fungi</taxon>
        <taxon>Dikarya</taxon>
        <taxon>Ascomycota</taxon>
        <taxon>Pezizomycotina</taxon>
        <taxon>Eurotiomycetes</taxon>
        <taxon>Eurotiomycetidae</taxon>
        <taxon>Eurotiales</taxon>
        <taxon>Aspergillaceae</taxon>
        <taxon>Aspergillus</taxon>
        <taxon>Aspergillus subgen. Aspergillus</taxon>
    </lineage>
</organism>